<proteinExistence type="predicted"/>
<protein>
    <submittedName>
        <fullName evidence="1">Uncharacterized protein</fullName>
    </submittedName>
</protein>
<organism evidence="1 2">
    <name type="scientific">Enterococcus alishanensis</name>
    <dbReference type="NCBI Taxonomy" id="1303817"/>
    <lineage>
        <taxon>Bacteria</taxon>
        <taxon>Bacillati</taxon>
        <taxon>Bacillota</taxon>
        <taxon>Bacilli</taxon>
        <taxon>Lactobacillales</taxon>
        <taxon>Enterococcaceae</taxon>
        <taxon>Enterococcus</taxon>
    </lineage>
</organism>
<reference evidence="1 2" key="1">
    <citation type="submission" date="2021-06" db="EMBL/GenBank/DDBJ databases">
        <title>Enterococcus alishanensis sp. nov., a novel lactic acid bacterium isolated from fresh coffee beans.</title>
        <authorList>
            <person name="Chen Y.-S."/>
        </authorList>
    </citation>
    <scope>NUCLEOTIDE SEQUENCE [LARGE SCALE GENOMIC DNA]</scope>
    <source>
        <strain evidence="1 2">ALS3</strain>
    </source>
</reference>
<comment type="caution">
    <text evidence="1">The sequence shown here is derived from an EMBL/GenBank/DDBJ whole genome shotgun (WGS) entry which is preliminary data.</text>
</comment>
<dbReference type="EMBL" id="JAHUZB010000002">
    <property type="protein sequence ID" value="MBV7390352.1"/>
    <property type="molecule type" value="Genomic_DNA"/>
</dbReference>
<sequence length="442" mass="52366">MEKTELLYCVNHLDHLEDGKIQEFVRDWVIMSRLLLEPVEMVVDGVRQPFDLMALHQMIDLLHDKEDCRIRLIKGPHETTLHILGHSLVEKTLIDHQVFKYWELIYFDYLKGRVKDYGVFGYMRSYDEFLYHNVSDLQKRQAFQASEEIDKLPKMKTIDGEIIIDCNQFSGYDVFYKGFCLTSCWRVFFGPAYQQFFPQQLLLEIQQVDRAEKLGKGIFIEIFKNPLHWAEVSNLHYQKMFRNQLGIAQLSYTNGVGVLEQPFIEFAFEQSTVQTVQYQNDLFQPIEKKKATFFVTRTYDYLKDDYSVTRMKGSLNALAYFPWIDNENKQMMNFKVLYPELTIDQGVSAYRYYIEDYLDVKITDLQLKNFLPVLQFFVPRQSIEKFPLNELKQAIPGISIQEVKQKTEGISLLLKHESQNLKVLFIPQKFETKEKQMRIIDV</sequence>
<evidence type="ECO:0000313" key="1">
    <source>
        <dbReference type="EMBL" id="MBV7390352.1"/>
    </source>
</evidence>
<dbReference type="RefSeq" id="WP_218325393.1">
    <property type="nucleotide sequence ID" value="NZ_JAHUZB010000002.1"/>
</dbReference>
<evidence type="ECO:0000313" key="2">
    <source>
        <dbReference type="Proteomes" id="UP000774130"/>
    </source>
</evidence>
<name>A0ABS6TBT6_9ENTE</name>
<accession>A0ABS6TBT6</accession>
<keyword evidence="2" id="KW-1185">Reference proteome</keyword>
<dbReference type="Proteomes" id="UP000774130">
    <property type="component" value="Unassembled WGS sequence"/>
</dbReference>
<gene>
    <name evidence="1" type="ORF">KUA55_06635</name>
</gene>